<evidence type="ECO:0000313" key="2">
    <source>
        <dbReference type="EMBL" id="MBB0243770.1"/>
    </source>
</evidence>
<name>A0A7W3TBS3_9ACTN</name>
<dbReference type="AlphaFoldDB" id="A0A7W3TBS3"/>
<evidence type="ECO:0000313" key="3">
    <source>
        <dbReference type="Proteomes" id="UP000538929"/>
    </source>
</evidence>
<organism evidence="2 3">
    <name type="scientific">Streptomyces alkaliphilus</name>
    <dbReference type="NCBI Taxonomy" id="1472722"/>
    <lineage>
        <taxon>Bacteria</taxon>
        <taxon>Bacillati</taxon>
        <taxon>Actinomycetota</taxon>
        <taxon>Actinomycetes</taxon>
        <taxon>Kitasatosporales</taxon>
        <taxon>Streptomycetaceae</taxon>
        <taxon>Streptomyces</taxon>
    </lineage>
</organism>
<keyword evidence="3" id="KW-1185">Reference proteome</keyword>
<sequence length="62" mass="7037">MIFPTWQKSSFSTNGAECLEMRHSSTFIQLRESESPENILAADPKRVHALIHHLKNSAGEQE</sequence>
<reference evidence="3" key="1">
    <citation type="submission" date="2019-10" db="EMBL/GenBank/DDBJ databases">
        <title>Streptomyces sp. nov., a novel actinobacterium isolated from alkaline environment.</title>
        <authorList>
            <person name="Golinska P."/>
        </authorList>
    </citation>
    <scope>NUCLEOTIDE SEQUENCE [LARGE SCALE GENOMIC DNA]</scope>
    <source>
        <strain evidence="3">DSM 42118</strain>
    </source>
</reference>
<feature type="domain" description="DUF397" evidence="1">
    <location>
        <begin position="5"/>
        <end position="55"/>
    </location>
</feature>
<dbReference type="Proteomes" id="UP000538929">
    <property type="component" value="Unassembled WGS sequence"/>
</dbReference>
<comment type="caution">
    <text evidence="2">The sequence shown here is derived from an EMBL/GenBank/DDBJ whole genome shotgun (WGS) entry which is preliminary data.</text>
</comment>
<proteinExistence type="predicted"/>
<dbReference type="Pfam" id="PF04149">
    <property type="entry name" value="DUF397"/>
    <property type="match status" value="1"/>
</dbReference>
<protein>
    <submittedName>
        <fullName evidence="2">DUF397 domain-containing protein</fullName>
    </submittedName>
</protein>
<dbReference type="RefSeq" id="WP_182605396.1">
    <property type="nucleotide sequence ID" value="NZ_VKHT01000119.1"/>
</dbReference>
<dbReference type="InterPro" id="IPR007278">
    <property type="entry name" value="DUF397"/>
</dbReference>
<gene>
    <name evidence="2" type="ORF">FNQ90_06520</name>
</gene>
<evidence type="ECO:0000259" key="1">
    <source>
        <dbReference type="Pfam" id="PF04149"/>
    </source>
</evidence>
<dbReference type="EMBL" id="VKHT01000119">
    <property type="protein sequence ID" value="MBB0243770.1"/>
    <property type="molecule type" value="Genomic_DNA"/>
</dbReference>
<accession>A0A7W3TBS3</accession>